<dbReference type="GO" id="GO:0016301">
    <property type="term" value="F:kinase activity"/>
    <property type="evidence" value="ECO:0007669"/>
    <property type="project" value="UniProtKB-KW"/>
</dbReference>
<name>E1R6E4_SEDSS</name>
<keyword evidence="3" id="KW-0418">Kinase</keyword>
<keyword evidence="1" id="KW-1133">Transmembrane helix</keyword>
<evidence type="ECO:0000313" key="4">
    <source>
        <dbReference type="Proteomes" id="UP000002318"/>
    </source>
</evidence>
<dbReference type="AlphaFoldDB" id="E1R6E4"/>
<organism evidence="3 4">
    <name type="scientific">Sediminispirochaeta smaragdinae (strain DSM 11293 / JCM 15392 / SEBR 4228)</name>
    <name type="common">Spirochaeta smaragdinae</name>
    <dbReference type="NCBI Taxonomy" id="573413"/>
    <lineage>
        <taxon>Bacteria</taxon>
        <taxon>Pseudomonadati</taxon>
        <taxon>Spirochaetota</taxon>
        <taxon>Spirochaetia</taxon>
        <taxon>Spirochaetales</taxon>
        <taxon>Spirochaetaceae</taxon>
        <taxon>Sediminispirochaeta</taxon>
    </lineage>
</organism>
<accession>E1R6E4</accession>
<keyword evidence="1" id="KW-0812">Transmembrane</keyword>
<feature type="domain" description="Signal transduction histidine kinase subgroup 2 dimerisation and phosphoacceptor" evidence="2">
    <location>
        <begin position="57"/>
        <end position="98"/>
    </location>
</feature>
<proteinExistence type="predicted"/>
<dbReference type="InterPro" id="IPR011495">
    <property type="entry name" value="Sig_transdc_His_kin_sub2_dim/P"/>
</dbReference>
<sequence>MSLKLLLSDANRLLCLLIFFQAGLILILALILRSRNHTIEKTEAAVLNIKQSIDKHIHANLQVMFSLLSIEQNNTDNEELRAALTATELRLYSITAVSSCSKFSHSHISVKLPLLFEKIAMQHKYQFLASARRMSIQVESKIPEIALSQALPLALFFTEILSKTVKFLLSKRKTSVMLSIEIRRQYERAEVSISSLFESAHETIDYQDDAGLKDILVRELNGILTFSENTFSNISLSFPLREKENVDIQFEKRIRHFENTIRTAYPPHFHELPTELWFNPRK</sequence>
<dbReference type="KEGG" id="ssm:Spirs_1836"/>
<evidence type="ECO:0000256" key="1">
    <source>
        <dbReference type="SAM" id="Phobius"/>
    </source>
</evidence>
<dbReference type="STRING" id="573413.Spirs_1836"/>
<keyword evidence="3" id="KW-0808">Transferase</keyword>
<protein>
    <submittedName>
        <fullName evidence="3">Signal transduction histidine kinase</fullName>
    </submittedName>
</protein>
<reference evidence="3 4" key="1">
    <citation type="journal article" date="2010" name="Stand. Genomic Sci.">
        <title>Complete genome sequence of Spirochaeta smaragdinae type strain (SEBR 4228).</title>
        <authorList>
            <person name="Mavromatis K."/>
            <person name="Yasawong M."/>
            <person name="Chertkov O."/>
            <person name="Lapidus A."/>
            <person name="Lucas S."/>
            <person name="Nolan M."/>
            <person name="Del Rio T.G."/>
            <person name="Tice H."/>
            <person name="Cheng J.F."/>
            <person name="Pitluck S."/>
            <person name="Liolios K."/>
            <person name="Ivanova N."/>
            <person name="Tapia R."/>
            <person name="Han C."/>
            <person name="Bruce D."/>
            <person name="Goodwin L."/>
            <person name="Pati A."/>
            <person name="Chen A."/>
            <person name="Palaniappan K."/>
            <person name="Land M."/>
            <person name="Hauser L."/>
            <person name="Chang Y.J."/>
            <person name="Jeffries C.D."/>
            <person name="Detter J.C."/>
            <person name="Rohde M."/>
            <person name="Brambilla E."/>
            <person name="Spring S."/>
            <person name="Goker M."/>
            <person name="Sikorski J."/>
            <person name="Woyke T."/>
            <person name="Bristow J."/>
            <person name="Eisen J.A."/>
            <person name="Markowitz V."/>
            <person name="Hugenholtz P."/>
            <person name="Klenk H.P."/>
            <person name="Kyrpides N.C."/>
        </authorList>
    </citation>
    <scope>NUCLEOTIDE SEQUENCE [LARGE SCALE GENOMIC DNA]</scope>
    <source>
        <strain evidence="4">DSM 11293 / JCM 15392 / SEBR 4228</strain>
    </source>
</reference>
<keyword evidence="4" id="KW-1185">Reference proteome</keyword>
<evidence type="ECO:0000259" key="2">
    <source>
        <dbReference type="Pfam" id="PF07568"/>
    </source>
</evidence>
<dbReference type="Pfam" id="PF07568">
    <property type="entry name" value="HisKA_2"/>
    <property type="match status" value="1"/>
</dbReference>
<dbReference type="Proteomes" id="UP000002318">
    <property type="component" value="Chromosome"/>
</dbReference>
<gene>
    <name evidence="3" type="ordered locus">Spirs_1836</name>
</gene>
<keyword evidence="1" id="KW-0472">Membrane</keyword>
<dbReference type="EMBL" id="CP002116">
    <property type="protein sequence ID" value="ADK80962.1"/>
    <property type="molecule type" value="Genomic_DNA"/>
</dbReference>
<dbReference type="eggNOG" id="COG3920">
    <property type="taxonomic scope" value="Bacteria"/>
</dbReference>
<feature type="transmembrane region" description="Helical" evidence="1">
    <location>
        <begin position="12"/>
        <end position="32"/>
    </location>
</feature>
<evidence type="ECO:0000313" key="3">
    <source>
        <dbReference type="EMBL" id="ADK80962.1"/>
    </source>
</evidence>
<dbReference type="HOGENOM" id="CLU_986627_0_0_12"/>